<gene>
    <name evidence="3" type="ORF">GWK47_033901</name>
</gene>
<keyword evidence="4" id="KW-1185">Reference proteome</keyword>
<dbReference type="AlphaFoldDB" id="A0A8J5CPC9"/>
<keyword evidence="1" id="KW-1133">Transmembrane helix</keyword>
<comment type="caution">
    <text evidence="3">The sequence shown here is derived from an EMBL/GenBank/DDBJ whole genome shotgun (WGS) entry which is preliminary data.</text>
</comment>
<keyword evidence="1" id="KW-0472">Membrane</keyword>
<dbReference type="EMBL" id="JACEEZ010002975">
    <property type="protein sequence ID" value="KAG0727788.1"/>
    <property type="molecule type" value="Genomic_DNA"/>
</dbReference>
<dbReference type="Proteomes" id="UP000770661">
    <property type="component" value="Unassembled WGS sequence"/>
</dbReference>
<proteinExistence type="predicted"/>
<reference evidence="3" key="1">
    <citation type="submission" date="2020-07" db="EMBL/GenBank/DDBJ databases">
        <title>The High-quality genome of the commercially important snow crab, Chionoecetes opilio.</title>
        <authorList>
            <person name="Jeong J.-H."/>
            <person name="Ryu S."/>
        </authorList>
    </citation>
    <scope>NUCLEOTIDE SEQUENCE</scope>
    <source>
        <strain evidence="3">MADBK_172401_WGS</strain>
        <tissue evidence="3">Digestive gland</tissue>
    </source>
</reference>
<feature type="chain" id="PRO_5035322239" evidence="2">
    <location>
        <begin position="25"/>
        <end position="350"/>
    </location>
</feature>
<accession>A0A8J5CPC9</accession>
<evidence type="ECO:0000313" key="4">
    <source>
        <dbReference type="Proteomes" id="UP000770661"/>
    </source>
</evidence>
<feature type="transmembrane region" description="Helical" evidence="1">
    <location>
        <begin position="236"/>
        <end position="259"/>
    </location>
</feature>
<protein>
    <submittedName>
        <fullName evidence="3">Uncharacterized protein</fullName>
    </submittedName>
</protein>
<name>A0A8J5CPC9_CHIOP</name>
<feature type="signal peptide" evidence="2">
    <location>
        <begin position="1"/>
        <end position="24"/>
    </location>
</feature>
<evidence type="ECO:0000256" key="2">
    <source>
        <dbReference type="SAM" id="SignalP"/>
    </source>
</evidence>
<organism evidence="3 4">
    <name type="scientific">Chionoecetes opilio</name>
    <name type="common">Atlantic snow crab</name>
    <name type="synonym">Cancer opilio</name>
    <dbReference type="NCBI Taxonomy" id="41210"/>
    <lineage>
        <taxon>Eukaryota</taxon>
        <taxon>Metazoa</taxon>
        <taxon>Ecdysozoa</taxon>
        <taxon>Arthropoda</taxon>
        <taxon>Crustacea</taxon>
        <taxon>Multicrustacea</taxon>
        <taxon>Malacostraca</taxon>
        <taxon>Eumalacostraca</taxon>
        <taxon>Eucarida</taxon>
        <taxon>Decapoda</taxon>
        <taxon>Pleocyemata</taxon>
        <taxon>Brachyura</taxon>
        <taxon>Eubrachyura</taxon>
        <taxon>Majoidea</taxon>
        <taxon>Majidae</taxon>
        <taxon>Chionoecetes</taxon>
    </lineage>
</organism>
<sequence>MAGGVVVAVLFSLRFISVLNPASAQDCTAAVHVVEEGNVQTVYQKHITGNKKKVSTSLFVQPGTAFEGVSVEVTQQNNTKFEAWFPHDDQCYSKDATWVQLKVDVEAKTPENKTHNYLSSTTTIGNCTKTCTRYPVSYYYIRSLSVVARSSSKWNCTCPINTCLAPQVSNESPKISKCMEPLGLPTITTTPTSTPAAINASMMATSTTTVSTKLPSQSHALKITGVPSVLLSPSTVVIVLQVAVAVQVAMMVMVVVALVPWKRRCGATPTRCRAVQVAMMVMVVALVPWKRRCGATPTHTVSWRRVAPTQASSCRNSESVSENSLYEPFPGPLYTADNRSQVQINLATAS</sequence>
<keyword evidence="2" id="KW-0732">Signal</keyword>
<feature type="transmembrane region" description="Helical" evidence="1">
    <location>
        <begin position="271"/>
        <end position="289"/>
    </location>
</feature>
<evidence type="ECO:0000313" key="3">
    <source>
        <dbReference type="EMBL" id="KAG0727788.1"/>
    </source>
</evidence>
<evidence type="ECO:0000256" key="1">
    <source>
        <dbReference type="SAM" id="Phobius"/>
    </source>
</evidence>
<keyword evidence="1" id="KW-0812">Transmembrane</keyword>